<evidence type="ECO:0000259" key="22">
    <source>
        <dbReference type="Pfam" id="PF00391"/>
    </source>
</evidence>
<feature type="domain" description="Pyruvate kinase C-terminal" evidence="23">
    <location>
        <begin position="357"/>
        <end position="469"/>
    </location>
</feature>
<evidence type="ECO:0000313" key="24">
    <source>
        <dbReference type="EMBL" id="QHX42547.1"/>
    </source>
</evidence>
<dbReference type="InterPro" id="IPR015806">
    <property type="entry name" value="Pyrv_Knase_insert_dom_sf"/>
</dbReference>
<evidence type="ECO:0000256" key="5">
    <source>
        <dbReference type="ARBA" id="ARBA00008663"/>
    </source>
</evidence>
<dbReference type="InterPro" id="IPR015795">
    <property type="entry name" value="Pyrv_Knase_C"/>
</dbReference>
<evidence type="ECO:0000256" key="9">
    <source>
        <dbReference type="ARBA" id="ARBA00022679"/>
    </source>
</evidence>
<dbReference type="UniPathway" id="UPA00109">
    <property type="reaction ID" value="UER00188"/>
</dbReference>
<dbReference type="EC" id="2.7.1.40" evidence="7 19"/>
<comment type="similarity">
    <text evidence="4">In the C-terminal section; belongs to the PEP-utilizing enzyme family.</text>
</comment>
<dbReference type="PROSITE" id="PS00110">
    <property type="entry name" value="PYRUVATE_KINASE"/>
    <property type="match status" value="1"/>
</dbReference>
<evidence type="ECO:0000256" key="17">
    <source>
        <dbReference type="ARBA" id="ARBA00023317"/>
    </source>
</evidence>
<evidence type="ECO:0000256" key="10">
    <source>
        <dbReference type="ARBA" id="ARBA00022723"/>
    </source>
</evidence>
<dbReference type="InterPro" id="IPR036918">
    <property type="entry name" value="Pyrv_Knase_C_sf"/>
</dbReference>
<dbReference type="AlphaFoldDB" id="A0A6P1XYL4"/>
<dbReference type="GO" id="GO:0030955">
    <property type="term" value="F:potassium ion binding"/>
    <property type="evidence" value="ECO:0007669"/>
    <property type="project" value="UniProtKB-UniRule"/>
</dbReference>
<dbReference type="InterPro" id="IPR015793">
    <property type="entry name" value="Pyrv_Knase_brl"/>
</dbReference>
<comment type="pathway">
    <text evidence="3 20">Carbohydrate degradation; glycolysis; pyruvate from D-glyceraldehyde 3-phosphate: step 5/5.</text>
</comment>
<dbReference type="Proteomes" id="UP000464374">
    <property type="component" value="Chromosome"/>
</dbReference>
<dbReference type="NCBIfam" id="NF004491">
    <property type="entry name" value="PRK05826.1"/>
    <property type="match status" value="1"/>
</dbReference>
<evidence type="ECO:0000256" key="7">
    <source>
        <dbReference type="ARBA" id="ARBA00012142"/>
    </source>
</evidence>
<dbReference type="Gene3D" id="3.20.20.60">
    <property type="entry name" value="Phosphoenolpyruvate-binding domains"/>
    <property type="match status" value="1"/>
</dbReference>
<dbReference type="GO" id="GO:0005524">
    <property type="term" value="F:ATP binding"/>
    <property type="evidence" value="ECO:0007669"/>
    <property type="project" value="UniProtKB-KW"/>
</dbReference>
<keyword evidence="17 24" id="KW-0670">Pyruvate</keyword>
<evidence type="ECO:0000256" key="13">
    <source>
        <dbReference type="ARBA" id="ARBA00022840"/>
    </source>
</evidence>
<dbReference type="SUPFAM" id="SSF50800">
    <property type="entry name" value="PK beta-barrel domain-like"/>
    <property type="match status" value="1"/>
</dbReference>
<keyword evidence="9 20" id="KW-0808">Transferase</keyword>
<evidence type="ECO:0000256" key="8">
    <source>
        <dbReference type="ARBA" id="ARBA00018587"/>
    </source>
</evidence>
<dbReference type="InterPro" id="IPR011037">
    <property type="entry name" value="Pyrv_Knase-like_insert_dom_sf"/>
</dbReference>
<keyword evidence="11" id="KW-0547">Nucleotide-binding</keyword>
<keyword evidence="10" id="KW-0479">Metal-binding</keyword>
<evidence type="ECO:0000256" key="20">
    <source>
        <dbReference type="RuleBase" id="RU000504"/>
    </source>
</evidence>
<comment type="cofactor">
    <cofactor evidence="2">
        <name>K(+)</name>
        <dbReference type="ChEBI" id="CHEBI:29103"/>
    </cofactor>
</comment>
<evidence type="ECO:0000256" key="4">
    <source>
        <dbReference type="ARBA" id="ARBA00006237"/>
    </source>
</evidence>
<dbReference type="FunFam" id="3.20.20.60:FF:000025">
    <property type="entry name" value="Pyruvate kinase"/>
    <property type="match status" value="1"/>
</dbReference>
<dbReference type="RefSeq" id="WP_162662527.1">
    <property type="nucleotide sequence ID" value="NZ_CP048020.1"/>
</dbReference>
<dbReference type="Pfam" id="PF00224">
    <property type="entry name" value="PK"/>
    <property type="match status" value="1"/>
</dbReference>
<evidence type="ECO:0000256" key="3">
    <source>
        <dbReference type="ARBA" id="ARBA00004997"/>
    </source>
</evidence>
<organism evidence="24">
    <name type="scientific">Treponema vincentii</name>
    <dbReference type="NCBI Taxonomy" id="69710"/>
    <lineage>
        <taxon>Bacteria</taxon>
        <taxon>Pseudomonadati</taxon>
        <taxon>Spirochaetota</taxon>
        <taxon>Spirochaetia</taxon>
        <taxon>Spirochaetales</taxon>
        <taxon>Treponemataceae</taxon>
        <taxon>Treponema</taxon>
    </lineage>
</organism>
<feature type="domain" description="PEP-utilising enzyme mobile" evidence="22">
    <location>
        <begin position="506"/>
        <end position="576"/>
    </location>
</feature>
<dbReference type="InterPro" id="IPR001697">
    <property type="entry name" value="Pyr_Knase"/>
</dbReference>
<dbReference type="EMBL" id="CP048020">
    <property type="protein sequence ID" value="QHX42547.1"/>
    <property type="molecule type" value="Genomic_DNA"/>
</dbReference>
<sequence length="586" mass="63397">MKKTKIVCTIDPASDSEEILRELFKAGLNVCRLNFSHGTHEEHQIRIDRIKKIRQELNLPIAIMLDTKGPEIRLKNFGVNSVQLSKGQQFTLTVRDVVGDEKICSVTYKNLAQEVQPNNRILIDDGLIELKVERIDNGTDIICTVMSDGPVSNHKGINIPGAKINLPFLSEQDISDLKFGAQNEVDFVAASFTRGPADILSIRKVLEEANGNNIHIIAKIENQEGVDSIDKIIEVSDGIMVARGDLGIEIPPEEIPLVQKMIIRKTLKASKPAITATQMLESMTHNPRPTRAEVTDVANAIFDGTSAIMLSGETAAGKYPVETVKMMHRIAVTTENSLNYDKIMGAVAREHSLTITNAIAHATCSMALEMNAQVIVTATSSGETPRALSKYKPKAPIVAVTPYEATARRLSLNWGVYPIVTSYFKSTDEMFEQCINVAKENGFVQEGELAVLTAGVPIGLVGSTNLLKVETVGKILLKGKGTGIQSVVTGRVKVIRSEQDLLTDFADGDIIVTQTTNDLMNSFIERAGAVITENGNLSGHAALMGMNLSKPTIVGASEATSILKTGDIITLNGKTGVVIKGTAAIY</sequence>
<feature type="domain" description="Pyruvate kinase barrel" evidence="21">
    <location>
        <begin position="1"/>
        <end position="324"/>
    </location>
</feature>
<reference evidence="24" key="1">
    <citation type="submission" date="2020-01" db="EMBL/GenBank/DDBJ databases">
        <title>Complete genome sequence of a human oral phylogroup 1 Treponema sp. strain ATCC 700766, originally isolated from periodontitis dental plaque.</title>
        <authorList>
            <person name="Chan Y."/>
            <person name="Huo Y.-B."/>
            <person name="Yu X.-L."/>
            <person name="Zeng H."/>
            <person name="Leung W.-K."/>
            <person name="Watt R.M."/>
        </authorList>
    </citation>
    <scope>NUCLEOTIDE SEQUENCE [LARGE SCALE GENOMIC DNA]</scope>
    <source>
        <strain evidence="24">OMZ 804</strain>
    </source>
</reference>
<dbReference type="PANTHER" id="PTHR11817">
    <property type="entry name" value="PYRUVATE KINASE"/>
    <property type="match status" value="1"/>
</dbReference>
<dbReference type="InterPro" id="IPR018209">
    <property type="entry name" value="Pyrv_Knase_AS"/>
</dbReference>
<evidence type="ECO:0000256" key="18">
    <source>
        <dbReference type="ARBA" id="ARBA00048152"/>
    </source>
</evidence>
<keyword evidence="16 20" id="KW-0324">Glycolysis</keyword>
<evidence type="ECO:0000256" key="16">
    <source>
        <dbReference type="ARBA" id="ARBA00023152"/>
    </source>
</evidence>
<dbReference type="Gene3D" id="3.40.1380.20">
    <property type="entry name" value="Pyruvate kinase, C-terminal domain"/>
    <property type="match status" value="1"/>
</dbReference>
<dbReference type="FunFam" id="2.40.33.10:FF:000001">
    <property type="entry name" value="Pyruvate kinase"/>
    <property type="match status" value="1"/>
</dbReference>
<dbReference type="GO" id="GO:0016301">
    <property type="term" value="F:kinase activity"/>
    <property type="evidence" value="ECO:0007669"/>
    <property type="project" value="UniProtKB-KW"/>
</dbReference>
<evidence type="ECO:0000256" key="11">
    <source>
        <dbReference type="ARBA" id="ARBA00022741"/>
    </source>
</evidence>
<dbReference type="FunFam" id="3.40.1380.20:FF:000013">
    <property type="entry name" value="Pyruvate kinase"/>
    <property type="match status" value="1"/>
</dbReference>
<dbReference type="InterPro" id="IPR036637">
    <property type="entry name" value="Phosphohistidine_dom_sf"/>
</dbReference>
<dbReference type="Pfam" id="PF02887">
    <property type="entry name" value="PK_C"/>
    <property type="match status" value="1"/>
</dbReference>
<proteinExistence type="inferred from homology"/>
<evidence type="ECO:0000256" key="12">
    <source>
        <dbReference type="ARBA" id="ARBA00022777"/>
    </source>
</evidence>
<accession>A0A6P1XYL4</accession>
<evidence type="ECO:0000259" key="21">
    <source>
        <dbReference type="Pfam" id="PF00224"/>
    </source>
</evidence>
<evidence type="ECO:0000256" key="15">
    <source>
        <dbReference type="ARBA" id="ARBA00022958"/>
    </source>
</evidence>
<evidence type="ECO:0000259" key="23">
    <source>
        <dbReference type="Pfam" id="PF02887"/>
    </source>
</evidence>
<dbReference type="SUPFAM" id="SSF52935">
    <property type="entry name" value="PK C-terminal domain-like"/>
    <property type="match status" value="1"/>
</dbReference>
<dbReference type="Gene3D" id="2.40.33.10">
    <property type="entry name" value="PK beta-barrel domain-like"/>
    <property type="match status" value="1"/>
</dbReference>
<evidence type="ECO:0000256" key="6">
    <source>
        <dbReference type="ARBA" id="ARBA00011881"/>
    </source>
</evidence>
<dbReference type="NCBIfam" id="NF004978">
    <property type="entry name" value="PRK06354.1"/>
    <property type="match status" value="1"/>
</dbReference>
<dbReference type="InterPro" id="IPR015813">
    <property type="entry name" value="Pyrv/PenolPyrv_kinase-like_dom"/>
</dbReference>
<comment type="similarity">
    <text evidence="5 20">Belongs to the pyruvate kinase family.</text>
</comment>
<evidence type="ECO:0000256" key="14">
    <source>
        <dbReference type="ARBA" id="ARBA00022842"/>
    </source>
</evidence>
<dbReference type="InterPro" id="IPR008279">
    <property type="entry name" value="PEP-util_enz_mobile_dom"/>
</dbReference>
<gene>
    <name evidence="24" type="primary">pyk</name>
    <name evidence="24" type="ORF">GWP43_02775</name>
</gene>
<evidence type="ECO:0000256" key="19">
    <source>
        <dbReference type="NCBIfam" id="TIGR01064"/>
    </source>
</evidence>
<dbReference type="Gene3D" id="3.50.30.10">
    <property type="entry name" value="Phosphohistidine domain"/>
    <property type="match status" value="1"/>
</dbReference>
<dbReference type="KEGG" id="trz:GWP43_02775"/>
<dbReference type="NCBIfam" id="TIGR01064">
    <property type="entry name" value="pyruv_kin"/>
    <property type="match status" value="1"/>
</dbReference>
<dbReference type="SUPFAM" id="SSF52009">
    <property type="entry name" value="Phosphohistidine domain"/>
    <property type="match status" value="1"/>
</dbReference>
<comment type="catalytic activity">
    <reaction evidence="18 20">
        <text>pyruvate + ATP = phosphoenolpyruvate + ADP + H(+)</text>
        <dbReference type="Rhea" id="RHEA:18157"/>
        <dbReference type="ChEBI" id="CHEBI:15361"/>
        <dbReference type="ChEBI" id="CHEBI:15378"/>
        <dbReference type="ChEBI" id="CHEBI:30616"/>
        <dbReference type="ChEBI" id="CHEBI:58702"/>
        <dbReference type="ChEBI" id="CHEBI:456216"/>
        <dbReference type="EC" id="2.7.1.40"/>
    </reaction>
</comment>
<keyword evidence="15" id="KW-0630">Potassium</keyword>
<comment type="cofactor">
    <cofactor evidence="1">
        <name>Mg(2+)</name>
        <dbReference type="ChEBI" id="CHEBI:18420"/>
    </cofactor>
</comment>
<evidence type="ECO:0000256" key="2">
    <source>
        <dbReference type="ARBA" id="ARBA00001958"/>
    </source>
</evidence>
<evidence type="ECO:0000256" key="1">
    <source>
        <dbReference type="ARBA" id="ARBA00001946"/>
    </source>
</evidence>
<keyword evidence="14 20" id="KW-0460">Magnesium</keyword>
<keyword evidence="12 20" id="KW-0418">Kinase</keyword>
<keyword evidence="13" id="KW-0067">ATP-binding</keyword>
<dbReference type="Pfam" id="PF00391">
    <property type="entry name" value="PEP-utilizers"/>
    <property type="match status" value="1"/>
</dbReference>
<protein>
    <recommendedName>
        <fullName evidence="8 19">Pyruvate kinase</fullName>
        <ecNumber evidence="7 19">2.7.1.40</ecNumber>
    </recommendedName>
</protein>
<dbReference type="GO" id="GO:0004743">
    <property type="term" value="F:pyruvate kinase activity"/>
    <property type="evidence" value="ECO:0007669"/>
    <property type="project" value="UniProtKB-UniRule"/>
</dbReference>
<name>A0A6P1XYL4_9SPIR</name>
<comment type="subunit">
    <text evidence="6">Homotetramer.</text>
</comment>
<dbReference type="InterPro" id="IPR040442">
    <property type="entry name" value="Pyrv_kinase-like_dom_sf"/>
</dbReference>
<dbReference type="GO" id="GO:0000287">
    <property type="term" value="F:magnesium ion binding"/>
    <property type="evidence" value="ECO:0007669"/>
    <property type="project" value="UniProtKB-UniRule"/>
</dbReference>
<dbReference type="SUPFAM" id="SSF51621">
    <property type="entry name" value="Phosphoenolpyruvate/pyruvate domain"/>
    <property type="match status" value="1"/>
</dbReference>
<dbReference type="PRINTS" id="PR01050">
    <property type="entry name" value="PYRUVTKNASE"/>
</dbReference>